<protein>
    <recommendedName>
        <fullName evidence="7">Zn(2)-C6 fungal-type domain-containing protein</fullName>
    </recommendedName>
</protein>
<comment type="similarity">
    <text evidence="5">Belongs to the avfA family.</text>
</comment>
<reference evidence="8" key="1">
    <citation type="journal article" date="2020" name="bioRxiv">
        <title>Genomic and phenotypic heterogeneity of clinical isolates of the human pathogens Aspergillus fumigatus, Aspergillus lentulus and Aspergillus fumigatiaffinis.</title>
        <authorList>
            <person name="dos Santos R.A.C."/>
            <person name="Steenwyk J.L."/>
            <person name="Rivero-Menendez O."/>
            <person name="Mead M.E."/>
            <person name="Silva L.P."/>
            <person name="Bastos R.W."/>
            <person name="Alastruey-Izquierdo A."/>
            <person name="Goldman G.H."/>
            <person name="Rokas A."/>
        </authorList>
    </citation>
    <scope>NUCLEOTIDE SEQUENCE</scope>
    <source>
        <strain evidence="8">CNM-CM6805</strain>
    </source>
</reference>
<dbReference type="PANTHER" id="PTHR43355">
    <property type="entry name" value="FLAVIN REDUCTASE (NADPH)"/>
    <property type="match status" value="1"/>
</dbReference>
<dbReference type="InterPro" id="IPR036291">
    <property type="entry name" value="NAD(P)-bd_dom_sf"/>
</dbReference>
<dbReference type="CDD" id="cd00067">
    <property type="entry name" value="GAL4"/>
    <property type="match status" value="1"/>
</dbReference>
<dbReference type="GO" id="GO:0004074">
    <property type="term" value="F:biliverdin reductase [NAD(P)H] activity"/>
    <property type="evidence" value="ECO:0007669"/>
    <property type="project" value="TreeGrafter"/>
</dbReference>
<evidence type="ECO:0000313" key="9">
    <source>
        <dbReference type="Proteomes" id="UP000653565"/>
    </source>
</evidence>
<proteinExistence type="inferred from homology"/>
<dbReference type="InterPro" id="IPR001138">
    <property type="entry name" value="Zn2Cys6_DnaBD"/>
</dbReference>
<dbReference type="SUPFAM" id="SSF57701">
    <property type="entry name" value="Zn2/Cys6 DNA-binding domain"/>
    <property type="match status" value="1"/>
</dbReference>
<dbReference type="AlphaFoldDB" id="A0A8H4M7F9"/>
<evidence type="ECO:0000256" key="1">
    <source>
        <dbReference type="ARBA" id="ARBA00023015"/>
    </source>
</evidence>
<evidence type="ECO:0000256" key="4">
    <source>
        <dbReference type="ARBA" id="ARBA00023242"/>
    </source>
</evidence>
<keyword evidence="9" id="KW-1185">Reference proteome</keyword>
<keyword evidence="4" id="KW-0539">Nucleus</keyword>
<evidence type="ECO:0000256" key="2">
    <source>
        <dbReference type="ARBA" id="ARBA00023125"/>
    </source>
</evidence>
<dbReference type="InterPro" id="IPR016040">
    <property type="entry name" value="NAD(P)-bd_dom"/>
</dbReference>
<evidence type="ECO:0000313" key="8">
    <source>
        <dbReference type="EMBL" id="KAF4233286.1"/>
    </source>
</evidence>
<dbReference type="SMART" id="SM00066">
    <property type="entry name" value="GAL4"/>
    <property type="match status" value="1"/>
</dbReference>
<keyword evidence="3" id="KW-0804">Transcription</keyword>
<dbReference type="GO" id="GO:0003677">
    <property type="term" value="F:DNA binding"/>
    <property type="evidence" value="ECO:0007669"/>
    <property type="project" value="UniProtKB-KW"/>
</dbReference>
<dbReference type="Proteomes" id="UP000653565">
    <property type="component" value="Unassembled WGS sequence"/>
</dbReference>
<dbReference type="Gene3D" id="4.10.240.10">
    <property type="entry name" value="Zn(2)-C6 fungal-type DNA-binding domain"/>
    <property type="match status" value="1"/>
</dbReference>
<gene>
    <name evidence="8" type="ORF">CNMCM6805_009376</name>
</gene>
<keyword evidence="1" id="KW-0805">Transcription regulation</keyword>
<organism evidence="8 9">
    <name type="scientific">Aspergillus fumigatiaffinis</name>
    <dbReference type="NCBI Taxonomy" id="340414"/>
    <lineage>
        <taxon>Eukaryota</taxon>
        <taxon>Fungi</taxon>
        <taxon>Dikarya</taxon>
        <taxon>Ascomycota</taxon>
        <taxon>Pezizomycotina</taxon>
        <taxon>Eurotiomycetes</taxon>
        <taxon>Eurotiomycetidae</taxon>
        <taxon>Eurotiales</taxon>
        <taxon>Aspergillaceae</taxon>
        <taxon>Aspergillus</taxon>
        <taxon>Aspergillus subgen. Fumigati</taxon>
    </lineage>
</organism>
<dbReference type="Gene3D" id="3.40.50.720">
    <property type="entry name" value="NAD(P)-binding Rossmann-like Domain"/>
    <property type="match status" value="1"/>
</dbReference>
<accession>A0A8H4M7F9</accession>
<dbReference type="SUPFAM" id="SSF51735">
    <property type="entry name" value="NAD(P)-binding Rossmann-fold domains"/>
    <property type="match status" value="1"/>
</dbReference>
<dbReference type="GO" id="GO:0000981">
    <property type="term" value="F:DNA-binding transcription factor activity, RNA polymerase II-specific"/>
    <property type="evidence" value="ECO:0007669"/>
    <property type="project" value="InterPro"/>
</dbReference>
<dbReference type="EMBL" id="JAAAPX010000080">
    <property type="protein sequence ID" value="KAF4233286.1"/>
    <property type="molecule type" value="Genomic_DNA"/>
</dbReference>
<feature type="compositionally biased region" description="Low complexity" evidence="6">
    <location>
        <begin position="493"/>
        <end position="512"/>
    </location>
</feature>
<evidence type="ECO:0000256" key="3">
    <source>
        <dbReference type="ARBA" id="ARBA00023163"/>
    </source>
</evidence>
<comment type="caution">
    <text evidence="8">The sequence shown here is derived from an EMBL/GenBank/DDBJ whole genome shotgun (WGS) entry which is preliminary data.</text>
</comment>
<sequence length="693" mass="77082">MAAHILVIGATGPSGLEFCNAALLQGHRLTLYVRSPAKLPNEIRNSANVSVVKGTLEDIASFQRAATSGPTIFVSFAGPVSKSKETPVTDAMKRIFPILVESHYERAMVLGTCSYRAPQDKGGLKWKASVILIKIIGGSAYDEFRGLGEFVASQDVSQLKCTLFRVPFLTDGPNAPVRASYTGTGDDAKNAEVKLMNLRVSRNPPDCGAMVNPWTSDKSRQKSCNACVRSKRRCDKRTPKCTRCAERGLSCLYHKNPAAYGSDNSTPHAVDVDFEDLIIAPDEPSIIPGVEFEFGSPSVRGPPLIQELFASSAADAENSQMPLVGPTPSFDLSFLNFDNLTNYMTDTPQPFDMQPWHALAIQDQTSMTAMSTISGSPLHANHRFPIDESRDVSEDFQPWRLYQSDSKIGFMTKSIKEIPSVFVRTKEAPFLHRHLYRQNIPRSIITLYAAVSAYVAHNDSNRDWALRVLSEGVNDLLAVPKEAAHSRHHHEATQSQESATTTAGHAQAHGPADVGTGAANTVYEKLANTQALWMYQVLRVFDGDIGLRSQAERDMTILEAWLLELEQYRDNLAEMCLLEEAEVRQRAPKSWESWIINESLRRTILMGYSFIAFYALLKWSGSRDTNMPDPGQFVRVHRWTASGSLWRADSSPAFFLAWHRQRQTFVQNFFIEDFAKVAKPVDVDPLSWIMLAA</sequence>
<feature type="region of interest" description="Disordered" evidence="6">
    <location>
        <begin position="482"/>
        <end position="513"/>
    </location>
</feature>
<dbReference type="Pfam" id="PF13460">
    <property type="entry name" value="NAD_binding_10"/>
    <property type="match status" value="1"/>
</dbReference>
<dbReference type="InterPro" id="IPR036864">
    <property type="entry name" value="Zn2-C6_fun-type_DNA-bd_sf"/>
</dbReference>
<reference evidence="8" key="2">
    <citation type="submission" date="2020-04" db="EMBL/GenBank/DDBJ databases">
        <authorList>
            <person name="Santos R.A.C."/>
            <person name="Steenwyk J.L."/>
            <person name="Rivero-Menendez O."/>
            <person name="Mead M.E."/>
            <person name="Silva L.P."/>
            <person name="Bastos R.W."/>
            <person name="Alastruey-Izquierdo A."/>
            <person name="Goldman G.H."/>
            <person name="Rokas A."/>
        </authorList>
    </citation>
    <scope>NUCLEOTIDE SEQUENCE</scope>
    <source>
        <strain evidence="8">CNM-CM6805</strain>
    </source>
</reference>
<evidence type="ECO:0000256" key="6">
    <source>
        <dbReference type="SAM" id="MobiDB-lite"/>
    </source>
</evidence>
<dbReference type="InterPro" id="IPR051606">
    <property type="entry name" value="Polyketide_Oxido-like"/>
</dbReference>
<feature type="domain" description="Zn(2)-C6 fungal-type" evidence="7">
    <location>
        <begin position="223"/>
        <end position="253"/>
    </location>
</feature>
<evidence type="ECO:0000256" key="5">
    <source>
        <dbReference type="ARBA" id="ARBA00038376"/>
    </source>
</evidence>
<dbReference type="PROSITE" id="PS50048">
    <property type="entry name" value="ZN2_CY6_FUNGAL_2"/>
    <property type="match status" value="1"/>
</dbReference>
<dbReference type="GO" id="GO:0042602">
    <property type="term" value="F:riboflavin reductase (NADPH) activity"/>
    <property type="evidence" value="ECO:0007669"/>
    <property type="project" value="TreeGrafter"/>
</dbReference>
<name>A0A8H4M7F9_9EURO</name>
<dbReference type="PANTHER" id="PTHR43355:SF2">
    <property type="entry name" value="FLAVIN REDUCTASE (NADPH)"/>
    <property type="match status" value="1"/>
</dbReference>
<keyword evidence="2" id="KW-0238">DNA-binding</keyword>
<dbReference type="PRINTS" id="PR00755">
    <property type="entry name" value="AFLATOXINBRP"/>
</dbReference>
<evidence type="ECO:0000259" key="7">
    <source>
        <dbReference type="PROSITE" id="PS50048"/>
    </source>
</evidence>
<dbReference type="Pfam" id="PF00172">
    <property type="entry name" value="Zn_clus"/>
    <property type="match status" value="1"/>
</dbReference>
<dbReference type="GO" id="GO:0008270">
    <property type="term" value="F:zinc ion binding"/>
    <property type="evidence" value="ECO:0007669"/>
    <property type="project" value="InterPro"/>
</dbReference>